<comment type="catalytic activity">
    <reaction evidence="5">
        <text>(6S)-5-formyl-5,6,7,8-tetrahydrofolate + ATP = (6R)-5,10-methenyltetrahydrofolate + ADP + phosphate</text>
        <dbReference type="Rhea" id="RHEA:10488"/>
        <dbReference type="ChEBI" id="CHEBI:30616"/>
        <dbReference type="ChEBI" id="CHEBI:43474"/>
        <dbReference type="ChEBI" id="CHEBI:57455"/>
        <dbReference type="ChEBI" id="CHEBI:57457"/>
        <dbReference type="ChEBI" id="CHEBI:456216"/>
        <dbReference type="EC" id="6.3.3.2"/>
    </reaction>
</comment>
<evidence type="ECO:0000256" key="4">
    <source>
        <dbReference type="PIRSR" id="PIRSR006806-1"/>
    </source>
</evidence>
<dbReference type="GO" id="GO:0030272">
    <property type="term" value="F:5-formyltetrahydrofolate cyclo-ligase activity"/>
    <property type="evidence" value="ECO:0007669"/>
    <property type="project" value="UniProtKB-EC"/>
</dbReference>
<proteinExistence type="inferred from homology"/>
<dbReference type="Pfam" id="PF01812">
    <property type="entry name" value="5-FTHF_cyc-lig"/>
    <property type="match status" value="1"/>
</dbReference>
<feature type="binding site" evidence="4">
    <location>
        <position position="49"/>
    </location>
    <ligand>
        <name>substrate</name>
    </ligand>
</feature>
<comment type="caution">
    <text evidence="6">The sequence shown here is derived from an EMBL/GenBank/DDBJ whole genome shotgun (WGS) entry which is preliminary data.</text>
</comment>
<dbReference type="InterPro" id="IPR024185">
    <property type="entry name" value="FTHF_cligase-like_sf"/>
</dbReference>
<dbReference type="SUPFAM" id="SSF100950">
    <property type="entry name" value="NagB/RpiA/CoA transferase-like"/>
    <property type="match status" value="1"/>
</dbReference>
<dbReference type="InterPro" id="IPR002698">
    <property type="entry name" value="FTHF_cligase"/>
</dbReference>
<evidence type="ECO:0000256" key="1">
    <source>
        <dbReference type="ARBA" id="ARBA00010638"/>
    </source>
</evidence>
<dbReference type="GO" id="GO:0009396">
    <property type="term" value="P:folic acid-containing compound biosynthetic process"/>
    <property type="evidence" value="ECO:0007669"/>
    <property type="project" value="TreeGrafter"/>
</dbReference>
<dbReference type="GO" id="GO:0035999">
    <property type="term" value="P:tetrahydrofolate interconversion"/>
    <property type="evidence" value="ECO:0007669"/>
    <property type="project" value="TreeGrafter"/>
</dbReference>
<keyword evidence="2 4" id="KW-0547">Nucleotide-binding</keyword>
<comment type="similarity">
    <text evidence="1 5">Belongs to the 5-formyltetrahydrofolate cyclo-ligase family.</text>
</comment>
<dbReference type="EMBL" id="BMEV01000032">
    <property type="protein sequence ID" value="GFZ77722.1"/>
    <property type="molecule type" value="Genomic_DNA"/>
</dbReference>
<sequence length="188" mass="21413">MDKQSLRKQAIVLQKSLDKSEKQQIEKKLTFHLLQSSLWKTADTIGITIAQSNEWDTKPIIEAAWKEGKIVAVPKCHPSTKMMTFYSLTSFAQLEQVYFGLLEPIPEETEPVAKKEMDLIIVPGLLFDRRGYRIGFGGGYYDRFLADFTNETVALASSSQVKTEIPNDPYDIPVNHIITENGLFRTKR</sequence>
<feature type="binding site" evidence="4">
    <location>
        <position position="54"/>
    </location>
    <ligand>
        <name>substrate</name>
    </ligand>
</feature>
<evidence type="ECO:0000313" key="6">
    <source>
        <dbReference type="EMBL" id="GFZ77722.1"/>
    </source>
</evidence>
<evidence type="ECO:0000313" key="7">
    <source>
        <dbReference type="Proteomes" id="UP000602050"/>
    </source>
</evidence>
<feature type="binding site" evidence="4">
    <location>
        <begin position="133"/>
        <end position="141"/>
    </location>
    <ligand>
        <name>ATP</name>
        <dbReference type="ChEBI" id="CHEBI:30616"/>
    </ligand>
</feature>
<dbReference type="PANTHER" id="PTHR23407:SF1">
    <property type="entry name" value="5-FORMYLTETRAHYDROFOLATE CYCLO-LIGASE"/>
    <property type="match status" value="1"/>
</dbReference>
<dbReference type="InterPro" id="IPR037171">
    <property type="entry name" value="NagB/RpiA_transferase-like"/>
</dbReference>
<dbReference type="PIRSF" id="PIRSF006806">
    <property type="entry name" value="FTHF_cligase"/>
    <property type="match status" value="1"/>
</dbReference>
<evidence type="ECO:0000256" key="5">
    <source>
        <dbReference type="RuleBase" id="RU361279"/>
    </source>
</evidence>
<keyword evidence="3 4" id="KW-0067">ATP-binding</keyword>
<dbReference type="GO" id="GO:0005524">
    <property type="term" value="F:ATP binding"/>
    <property type="evidence" value="ECO:0007669"/>
    <property type="project" value="UniProtKB-KW"/>
</dbReference>
<dbReference type="Proteomes" id="UP000602050">
    <property type="component" value="Unassembled WGS sequence"/>
</dbReference>
<organism evidence="6 7">
    <name type="scientific">Compostibacillus humi</name>
    <dbReference type="NCBI Taxonomy" id="1245525"/>
    <lineage>
        <taxon>Bacteria</taxon>
        <taxon>Bacillati</taxon>
        <taxon>Bacillota</taxon>
        <taxon>Bacilli</taxon>
        <taxon>Bacillales</taxon>
        <taxon>Bacillaceae</taxon>
        <taxon>Compostibacillus</taxon>
    </lineage>
</organism>
<reference evidence="6" key="1">
    <citation type="journal article" date="2014" name="Int. J. Syst. Evol. Microbiol.">
        <title>Complete genome sequence of Corynebacterium casei LMG S-19264T (=DSM 44701T), isolated from a smear-ripened cheese.</title>
        <authorList>
            <consortium name="US DOE Joint Genome Institute (JGI-PGF)"/>
            <person name="Walter F."/>
            <person name="Albersmeier A."/>
            <person name="Kalinowski J."/>
            <person name="Ruckert C."/>
        </authorList>
    </citation>
    <scope>NUCLEOTIDE SEQUENCE</scope>
    <source>
        <strain evidence="6">CGMCC 1.12360</strain>
    </source>
</reference>
<dbReference type="EC" id="6.3.3.2" evidence="5"/>
<keyword evidence="5" id="KW-0479">Metal-binding</keyword>
<protein>
    <recommendedName>
        <fullName evidence="5">5-formyltetrahydrofolate cyclo-ligase</fullName>
        <ecNumber evidence="5">6.3.3.2</ecNumber>
    </recommendedName>
</protein>
<gene>
    <name evidence="6" type="ORF">GCM10010978_19110</name>
</gene>
<evidence type="ECO:0000256" key="2">
    <source>
        <dbReference type="ARBA" id="ARBA00022741"/>
    </source>
</evidence>
<feature type="binding site" evidence="4">
    <location>
        <begin position="3"/>
        <end position="7"/>
    </location>
    <ligand>
        <name>ATP</name>
        <dbReference type="ChEBI" id="CHEBI:30616"/>
    </ligand>
</feature>
<dbReference type="NCBIfam" id="TIGR02727">
    <property type="entry name" value="MTHFS_bact"/>
    <property type="match status" value="1"/>
</dbReference>
<dbReference type="PANTHER" id="PTHR23407">
    <property type="entry name" value="ATPASE INHIBITOR/5-FORMYLTETRAHYDROFOLATE CYCLO-LIGASE"/>
    <property type="match status" value="1"/>
</dbReference>
<dbReference type="RefSeq" id="WP_188392176.1">
    <property type="nucleotide sequence ID" value="NZ_BMEV01000032.1"/>
</dbReference>
<accession>A0A8J2TNF0</accession>
<name>A0A8J2TNF0_9BACI</name>
<dbReference type="AlphaFoldDB" id="A0A8J2TNF0"/>
<evidence type="ECO:0000256" key="3">
    <source>
        <dbReference type="ARBA" id="ARBA00022840"/>
    </source>
</evidence>
<keyword evidence="7" id="KW-1185">Reference proteome</keyword>
<dbReference type="GO" id="GO:0046872">
    <property type="term" value="F:metal ion binding"/>
    <property type="evidence" value="ECO:0007669"/>
    <property type="project" value="UniProtKB-KW"/>
</dbReference>
<reference evidence="6" key="2">
    <citation type="submission" date="2020-09" db="EMBL/GenBank/DDBJ databases">
        <authorList>
            <person name="Sun Q."/>
            <person name="Zhou Y."/>
        </authorList>
    </citation>
    <scope>NUCLEOTIDE SEQUENCE</scope>
    <source>
        <strain evidence="6">CGMCC 1.12360</strain>
    </source>
</reference>
<comment type="cofactor">
    <cofactor evidence="5">
        <name>Mg(2+)</name>
        <dbReference type="ChEBI" id="CHEBI:18420"/>
    </cofactor>
</comment>
<keyword evidence="5" id="KW-0460">Magnesium</keyword>
<dbReference type="Gene3D" id="3.40.50.10420">
    <property type="entry name" value="NagB/RpiA/CoA transferase-like"/>
    <property type="match status" value="1"/>
</dbReference>